<evidence type="ECO:0000259" key="4">
    <source>
        <dbReference type="Pfam" id="PF00685"/>
    </source>
</evidence>
<feature type="domain" description="Sulfotransferase" evidence="4">
    <location>
        <begin position="21"/>
        <end position="161"/>
    </location>
</feature>
<evidence type="ECO:0000256" key="3">
    <source>
        <dbReference type="RuleBase" id="RU361155"/>
    </source>
</evidence>
<dbReference type="InterPro" id="IPR027417">
    <property type="entry name" value="P-loop_NTPase"/>
</dbReference>
<dbReference type="GeneID" id="113705966"/>
<sequence length="171" mass="19158">MAVGNAITTIFGVQQQSAKALPIDEDFGLFCKGIYPLGPFWDHAEGYWNASLNDVQKVLFLKYEDLKIDATSHVKKLAEFLGFPFSPEEDENGVVEEIVRLCSLENLRNLEGNKNGGVNTPATKFKASSFFRKGKVGDWTNFLTHSMAERYKKIMEEKLGNVAYHLNCSNG</sequence>
<comment type="similarity">
    <text evidence="1 3">Belongs to the sulfotransferase 1 family.</text>
</comment>
<dbReference type="InterPro" id="IPR000863">
    <property type="entry name" value="Sulfotransferase_dom"/>
</dbReference>
<organism evidence="5 6">
    <name type="scientific">Coffea arabica</name>
    <name type="common">Arabian coffee</name>
    <dbReference type="NCBI Taxonomy" id="13443"/>
    <lineage>
        <taxon>Eukaryota</taxon>
        <taxon>Viridiplantae</taxon>
        <taxon>Streptophyta</taxon>
        <taxon>Embryophyta</taxon>
        <taxon>Tracheophyta</taxon>
        <taxon>Spermatophyta</taxon>
        <taxon>Magnoliopsida</taxon>
        <taxon>eudicotyledons</taxon>
        <taxon>Gunneridae</taxon>
        <taxon>Pentapetalae</taxon>
        <taxon>asterids</taxon>
        <taxon>lamiids</taxon>
        <taxon>Gentianales</taxon>
        <taxon>Rubiaceae</taxon>
        <taxon>Ixoroideae</taxon>
        <taxon>Gardenieae complex</taxon>
        <taxon>Bertiereae - Coffeeae clade</taxon>
        <taxon>Coffeeae</taxon>
        <taxon>Coffea</taxon>
    </lineage>
</organism>
<dbReference type="PANTHER" id="PTHR11783">
    <property type="entry name" value="SULFOTRANSFERASE SULT"/>
    <property type="match status" value="1"/>
</dbReference>
<dbReference type="SUPFAM" id="SSF52540">
    <property type="entry name" value="P-loop containing nucleoside triphosphate hydrolases"/>
    <property type="match status" value="1"/>
</dbReference>
<keyword evidence="2 3" id="KW-0808">Transferase</keyword>
<evidence type="ECO:0000313" key="5">
    <source>
        <dbReference type="Proteomes" id="UP001652660"/>
    </source>
</evidence>
<dbReference type="Proteomes" id="UP001652660">
    <property type="component" value="Chromosome 8c"/>
</dbReference>
<evidence type="ECO:0000256" key="1">
    <source>
        <dbReference type="ARBA" id="ARBA00005771"/>
    </source>
</evidence>
<protein>
    <recommendedName>
        <fullName evidence="3">Sulfotransferase</fullName>
        <ecNumber evidence="3">2.8.2.-</ecNumber>
    </recommendedName>
</protein>
<name>A0ABM4VH51_COFAR</name>
<evidence type="ECO:0000256" key="2">
    <source>
        <dbReference type="ARBA" id="ARBA00022679"/>
    </source>
</evidence>
<proteinExistence type="inferred from homology"/>
<dbReference type="Gene3D" id="3.40.50.300">
    <property type="entry name" value="P-loop containing nucleotide triphosphate hydrolases"/>
    <property type="match status" value="1"/>
</dbReference>
<accession>A0ABM4VH51</accession>
<keyword evidence="5" id="KW-1185">Reference proteome</keyword>
<dbReference type="EC" id="2.8.2.-" evidence="3"/>
<gene>
    <name evidence="6" type="primary">LOC113705966</name>
</gene>
<evidence type="ECO:0000313" key="6">
    <source>
        <dbReference type="RefSeq" id="XP_071918858.1"/>
    </source>
</evidence>
<reference evidence="6" key="1">
    <citation type="submission" date="2025-08" db="UniProtKB">
        <authorList>
            <consortium name="RefSeq"/>
        </authorList>
    </citation>
    <scope>IDENTIFICATION</scope>
    <source>
        <tissue evidence="6">Leaves</tissue>
    </source>
</reference>
<dbReference type="RefSeq" id="XP_071918858.1">
    <property type="nucleotide sequence ID" value="XM_072062757.1"/>
</dbReference>
<dbReference type="Pfam" id="PF00685">
    <property type="entry name" value="Sulfotransfer_1"/>
    <property type="match status" value="1"/>
</dbReference>